<feature type="non-terminal residue" evidence="2">
    <location>
        <position position="1"/>
    </location>
</feature>
<name>A0A3B0VHK2_9ZZZZ</name>
<organism evidence="2">
    <name type="scientific">hydrothermal vent metagenome</name>
    <dbReference type="NCBI Taxonomy" id="652676"/>
    <lineage>
        <taxon>unclassified sequences</taxon>
        <taxon>metagenomes</taxon>
        <taxon>ecological metagenomes</taxon>
    </lineage>
</organism>
<feature type="region of interest" description="Disordered" evidence="1">
    <location>
        <begin position="325"/>
        <end position="348"/>
    </location>
</feature>
<proteinExistence type="predicted"/>
<dbReference type="SUPFAM" id="SSF56719">
    <property type="entry name" value="Type II DNA topoisomerase"/>
    <property type="match status" value="1"/>
</dbReference>
<dbReference type="InterPro" id="IPR013760">
    <property type="entry name" value="Topo_IIA-like_dom_sf"/>
</dbReference>
<dbReference type="EMBL" id="UOEY01000086">
    <property type="protein sequence ID" value="VAW39773.1"/>
    <property type="molecule type" value="Genomic_DNA"/>
</dbReference>
<evidence type="ECO:0000313" key="2">
    <source>
        <dbReference type="EMBL" id="VAW39773.1"/>
    </source>
</evidence>
<sequence length="348" mass="40576">NSDKLVRDLEKELHIELGRLREKLHARKLEQIFIEERLYKQIEEITRYREVLSTVHAALEPFADDLPRPVTREDVERLLEIKIRRITRFDINRQHKEIRTIEKSIRKVEKDLTDIIGFTVNYLQSLLDKYGPLYPRRSKIEHIDEVDVRAAALSNLVVGYHRESGFLGHKIKAEHKTKDIELTCSELDRLFLIFRNGSYRVVNVTDKLFVGSDLLWMGIVKSDLVFNVIYRDGRENYTYIKRFRTPKFIVNREYRLFPEHKRSVIQMLAVGETGIRARISLVPSSRARYNSLEIDLDDYRIKGAGAKGKRVGNRVVRRVTNITGKPPVRKKTAPSLPGFTPPKKGSDS</sequence>
<dbReference type="GO" id="GO:0003918">
    <property type="term" value="F:DNA topoisomerase type II (double strand cut, ATP-hydrolyzing) activity"/>
    <property type="evidence" value="ECO:0007669"/>
    <property type="project" value="InterPro"/>
</dbReference>
<protein>
    <submittedName>
        <fullName evidence="2">Topoisomerase IV subunit A</fullName>
        <ecNumber evidence="2">5.99.1.-</ecNumber>
    </submittedName>
</protein>
<accession>A0A3B0VHK2</accession>
<keyword evidence="2" id="KW-0413">Isomerase</keyword>
<dbReference type="EC" id="5.99.1.-" evidence="2"/>
<gene>
    <name evidence="2" type="ORF">MNBD_DELTA04-1189</name>
</gene>
<evidence type="ECO:0000256" key="1">
    <source>
        <dbReference type="SAM" id="MobiDB-lite"/>
    </source>
</evidence>
<dbReference type="AlphaFoldDB" id="A0A3B0VHK2"/>
<reference evidence="2" key="1">
    <citation type="submission" date="2018-06" db="EMBL/GenBank/DDBJ databases">
        <authorList>
            <person name="Zhirakovskaya E."/>
        </authorList>
    </citation>
    <scope>NUCLEOTIDE SEQUENCE</scope>
</reference>
<dbReference type="GO" id="GO:0005524">
    <property type="term" value="F:ATP binding"/>
    <property type="evidence" value="ECO:0007669"/>
    <property type="project" value="InterPro"/>
</dbReference>